<dbReference type="EMBL" id="LIRB01000104">
    <property type="protein sequence ID" value="KWX80171.1"/>
    <property type="molecule type" value="Genomic_DNA"/>
</dbReference>
<dbReference type="RefSeq" id="WP_060859475.1">
    <property type="nucleotide sequence ID" value="NZ_LIRB01000104.1"/>
</dbReference>
<dbReference type="PANTHER" id="PTHR11228">
    <property type="entry name" value="RADICAL SAM DOMAIN PROTEIN"/>
    <property type="match status" value="1"/>
</dbReference>
<dbReference type="GO" id="GO:0003824">
    <property type="term" value="F:catalytic activity"/>
    <property type="evidence" value="ECO:0007669"/>
    <property type="project" value="InterPro"/>
</dbReference>
<organism evidence="6 7">
    <name type="scientific">Paenibacillus riograndensis</name>
    <dbReference type="NCBI Taxonomy" id="483937"/>
    <lineage>
        <taxon>Bacteria</taxon>
        <taxon>Bacillati</taxon>
        <taxon>Bacillota</taxon>
        <taxon>Bacilli</taxon>
        <taxon>Bacillales</taxon>
        <taxon>Paenibacillaceae</taxon>
        <taxon>Paenibacillus</taxon>
        <taxon>Paenibacillus sonchi group</taxon>
    </lineage>
</organism>
<dbReference type="AlphaFoldDB" id="A0A132U9D3"/>
<proteinExistence type="predicted"/>
<dbReference type="SUPFAM" id="SSF102114">
    <property type="entry name" value="Radical SAM enzymes"/>
    <property type="match status" value="1"/>
</dbReference>
<sequence>MTQTVEDYNLELAKELYAKVQSNRPSKHSKQVFLHGLHHSESKNDELIYASIYLTHKCQIKCVYCSKYFDMQAVEEGKVEVLSRDEIFKFIRDAKRIGLRTLIFQGMAEPTEDPHFKDYISYATEMGINSIVFSNILNLDDDLAEFLFNHDVSLAPSVDTLNEEAYSFITMSNEYKRFMRSIETLKRFYGGKEKWSDGKRARVLLSMVLTSYNITDLEPIRNLCNEQGWLLCSKAFGVKGSAKDNFPKLAYNKDYYTILQRLAMAYADKVMITQTSEGKCACGGTGGILVDIDGTVGACGDSLTRVGVNIRTHSIEECLQAKKDYVSSLGKYVCISKAIRGYGDVQVEQ</sequence>
<evidence type="ECO:0000256" key="4">
    <source>
        <dbReference type="ARBA" id="ARBA00023014"/>
    </source>
</evidence>
<evidence type="ECO:0000256" key="1">
    <source>
        <dbReference type="ARBA" id="ARBA00022691"/>
    </source>
</evidence>
<keyword evidence="1" id="KW-0949">S-adenosyl-L-methionine</keyword>
<dbReference type="GO" id="GO:0046872">
    <property type="term" value="F:metal ion binding"/>
    <property type="evidence" value="ECO:0007669"/>
    <property type="project" value="UniProtKB-KW"/>
</dbReference>
<dbReference type="SFLD" id="SFLDG01067">
    <property type="entry name" value="SPASM/twitch_domain_containing"/>
    <property type="match status" value="1"/>
</dbReference>
<dbReference type="InterPro" id="IPR058240">
    <property type="entry name" value="rSAM_sf"/>
</dbReference>
<dbReference type="Gene3D" id="3.20.20.70">
    <property type="entry name" value="Aldolase class I"/>
    <property type="match status" value="1"/>
</dbReference>
<dbReference type="PATRIC" id="fig|483937.3.peg.4896"/>
<keyword evidence="3" id="KW-0408">Iron</keyword>
<dbReference type="InterPro" id="IPR050377">
    <property type="entry name" value="Radical_SAM_PqqE_MftC-like"/>
</dbReference>
<dbReference type="SFLD" id="SFLDS00029">
    <property type="entry name" value="Radical_SAM"/>
    <property type="match status" value="1"/>
</dbReference>
<keyword evidence="4" id="KW-0411">Iron-sulfur</keyword>
<dbReference type="InterPro" id="IPR013785">
    <property type="entry name" value="Aldolase_TIM"/>
</dbReference>
<keyword evidence="2" id="KW-0479">Metal-binding</keyword>
<evidence type="ECO:0000259" key="5">
    <source>
        <dbReference type="Pfam" id="PF04055"/>
    </source>
</evidence>
<feature type="domain" description="Radical SAM core" evidence="5">
    <location>
        <begin position="52"/>
        <end position="188"/>
    </location>
</feature>
<dbReference type="InterPro" id="IPR007197">
    <property type="entry name" value="rSAM"/>
</dbReference>
<reference evidence="6 7" key="1">
    <citation type="submission" date="2015-08" db="EMBL/GenBank/DDBJ databases">
        <title>Genomes of Paenibacillus riograndensis.</title>
        <authorList>
            <person name="Sant'Anna F.H."/>
            <person name="Souza R."/>
            <person name="Ambrosini A."/>
            <person name="Bach E."/>
            <person name="Fernandes G."/>
            <person name="Balsanelli E."/>
            <person name="Baura V.A."/>
            <person name="Pedrosa F.O."/>
            <person name="Souza E.M."/>
            <person name="Passaglia L."/>
        </authorList>
    </citation>
    <scope>NUCLEOTIDE SEQUENCE [LARGE SCALE GENOMIC DNA]</scope>
    <source>
        <strain evidence="6 7">CAS34</strain>
    </source>
</reference>
<protein>
    <recommendedName>
        <fullName evidence="5">Radical SAM core domain-containing protein</fullName>
    </recommendedName>
</protein>
<gene>
    <name evidence="6" type="ORF">AMQ84_04645</name>
</gene>
<dbReference type="OrthoDB" id="9808591at2"/>
<dbReference type="Proteomes" id="UP000070475">
    <property type="component" value="Unassembled WGS sequence"/>
</dbReference>
<dbReference type="GO" id="GO:0051536">
    <property type="term" value="F:iron-sulfur cluster binding"/>
    <property type="evidence" value="ECO:0007669"/>
    <property type="project" value="UniProtKB-KW"/>
</dbReference>
<dbReference type="PANTHER" id="PTHR11228:SF34">
    <property type="entry name" value="TUNGSTEN-CONTAINING ALDEHYDE FERREDOXIN OXIDOREDUCTASE COFACTOR MODIFYING PROTEIN"/>
    <property type="match status" value="1"/>
</dbReference>
<keyword evidence="7" id="KW-1185">Reference proteome</keyword>
<comment type="caution">
    <text evidence="6">The sequence shown here is derived from an EMBL/GenBank/DDBJ whole genome shotgun (WGS) entry which is preliminary data.</text>
</comment>
<evidence type="ECO:0000256" key="3">
    <source>
        <dbReference type="ARBA" id="ARBA00023004"/>
    </source>
</evidence>
<evidence type="ECO:0000256" key="2">
    <source>
        <dbReference type="ARBA" id="ARBA00022723"/>
    </source>
</evidence>
<accession>A0A132U9D3</accession>
<dbReference type="CDD" id="cd01335">
    <property type="entry name" value="Radical_SAM"/>
    <property type="match status" value="1"/>
</dbReference>
<evidence type="ECO:0000313" key="7">
    <source>
        <dbReference type="Proteomes" id="UP000070475"/>
    </source>
</evidence>
<dbReference type="Pfam" id="PF04055">
    <property type="entry name" value="Radical_SAM"/>
    <property type="match status" value="1"/>
</dbReference>
<name>A0A132U9D3_9BACL</name>
<evidence type="ECO:0000313" key="6">
    <source>
        <dbReference type="EMBL" id="KWX80171.1"/>
    </source>
</evidence>